<dbReference type="AlphaFoldDB" id="A0A2T0FKW5"/>
<feature type="compositionally biased region" description="Pro residues" evidence="2">
    <location>
        <begin position="60"/>
        <end position="72"/>
    </location>
</feature>
<dbReference type="InterPro" id="IPR052602">
    <property type="entry name" value="Growth_transcription_reg"/>
</dbReference>
<dbReference type="InterPro" id="IPR022091">
    <property type="entry name" value="TMF_TATA-bd"/>
</dbReference>
<dbReference type="Pfam" id="PF12325">
    <property type="entry name" value="TMF_TATA_bd"/>
    <property type="match status" value="1"/>
</dbReference>
<feature type="coiled-coil region" evidence="1">
    <location>
        <begin position="485"/>
        <end position="578"/>
    </location>
</feature>
<dbReference type="GO" id="GO:0005783">
    <property type="term" value="C:endoplasmic reticulum"/>
    <property type="evidence" value="ECO:0007669"/>
    <property type="project" value="TreeGrafter"/>
</dbReference>
<feature type="coiled-coil region" evidence="1">
    <location>
        <begin position="169"/>
        <end position="244"/>
    </location>
</feature>
<name>A0A2T0FKW5_9ASCO</name>
<evidence type="ECO:0000256" key="2">
    <source>
        <dbReference type="SAM" id="MobiDB-lite"/>
    </source>
</evidence>
<reference evidence="4 5" key="1">
    <citation type="submission" date="2017-04" db="EMBL/GenBank/DDBJ databases">
        <title>Genome sequencing of [Candida] sorbophila.</title>
        <authorList>
            <person name="Ahn J.O."/>
        </authorList>
    </citation>
    <scope>NUCLEOTIDE SEQUENCE [LARGE SCALE GENOMIC DNA]</scope>
    <source>
        <strain evidence="4 5">DS02</strain>
    </source>
</reference>
<dbReference type="RefSeq" id="XP_024665557.1">
    <property type="nucleotide sequence ID" value="XM_024809789.1"/>
</dbReference>
<accession>A0A2T0FKW5</accession>
<dbReference type="Proteomes" id="UP000238350">
    <property type="component" value="Unassembled WGS sequence"/>
</dbReference>
<dbReference type="STRING" id="45607.A0A2T0FKW5"/>
<evidence type="ECO:0000259" key="3">
    <source>
        <dbReference type="Pfam" id="PF12325"/>
    </source>
</evidence>
<evidence type="ECO:0000256" key="1">
    <source>
        <dbReference type="SAM" id="Coils"/>
    </source>
</evidence>
<dbReference type="PANTHER" id="PTHR46515:SF1">
    <property type="entry name" value="TATA ELEMENT MODULATORY FACTOR"/>
    <property type="match status" value="1"/>
</dbReference>
<organism evidence="4 5">
    <name type="scientific">Wickerhamiella sorbophila</name>
    <dbReference type="NCBI Taxonomy" id="45607"/>
    <lineage>
        <taxon>Eukaryota</taxon>
        <taxon>Fungi</taxon>
        <taxon>Dikarya</taxon>
        <taxon>Ascomycota</taxon>
        <taxon>Saccharomycotina</taxon>
        <taxon>Dipodascomycetes</taxon>
        <taxon>Dipodascales</taxon>
        <taxon>Trichomonascaceae</taxon>
        <taxon>Wickerhamiella</taxon>
    </lineage>
</organism>
<feature type="region of interest" description="Disordered" evidence="2">
    <location>
        <begin position="367"/>
        <end position="391"/>
    </location>
</feature>
<dbReference type="OrthoDB" id="74178at2759"/>
<feature type="compositionally biased region" description="Basic and acidic residues" evidence="2">
    <location>
        <begin position="35"/>
        <end position="46"/>
    </location>
</feature>
<comment type="caution">
    <text evidence="4">The sequence shown here is derived from an EMBL/GenBank/DDBJ whole genome shotgun (WGS) entry which is preliminary data.</text>
</comment>
<protein>
    <submittedName>
        <fullName evidence="4">Protein SGM1</fullName>
    </submittedName>
</protein>
<feature type="region of interest" description="Disordered" evidence="2">
    <location>
        <begin position="20"/>
        <end position="76"/>
    </location>
</feature>
<dbReference type="Gene3D" id="1.10.287.1490">
    <property type="match status" value="1"/>
</dbReference>
<dbReference type="GO" id="GO:0005794">
    <property type="term" value="C:Golgi apparatus"/>
    <property type="evidence" value="ECO:0007669"/>
    <property type="project" value="TreeGrafter"/>
</dbReference>
<dbReference type="PANTHER" id="PTHR46515">
    <property type="entry name" value="TATA ELEMENT MODULATORY FACTOR TMF1"/>
    <property type="match status" value="1"/>
</dbReference>
<feature type="domain" description="TATA element modulatory factor 1 TATA binding" evidence="3">
    <location>
        <begin position="471"/>
        <end position="579"/>
    </location>
</feature>
<evidence type="ECO:0000313" key="5">
    <source>
        <dbReference type="Proteomes" id="UP000238350"/>
    </source>
</evidence>
<keyword evidence="5" id="KW-1185">Reference proteome</keyword>
<dbReference type="EMBL" id="NDIQ01000021">
    <property type="protein sequence ID" value="PRT55612.1"/>
    <property type="molecule type" value="Genomic_DNA"/>
</dbReference>
<proteinExistence type="predicted"/>
<evidence type="ECO:0000313" key="4">
    <source>
        <dbReference type="EMBL" id="PRT55612.1"/>
    </source>
</evidence>
<dbReference type="GeneID" id="36516980"/>
<keyword evidence="1" id="KW-0175">Coiled coil</keyword>
<gene>
    <name evidence="4" type="ORF">B9G98_03232</name>
</gene>
<sequence>MASEWSNYLKRAVATVERRLDEALEMPPSSGNTENPEKADETHIESTGEAGSGSSDEAEPGPPALEPGPPLTFPDLSGAVSAVQKLALDISEAGDENLKDTSLNALDLCEAAGREYDAFIEDLNAKISALLSKIKYLSHSRVQKLSSSKEAAAARESQIASLIEEGQRLAQQELKLNMVIKKLRSAEKHTPQVVVKPQMEVNTAELEKALSDLEIERTRATSLQESFEKELAGEKSNVDALRKQIFDQSALIEHYRSLAEASSQDQHVRDLQRRLDTAQAHHAAATDNWNNIEAGLLSRIAELEAKASDDEKQRTGTQQKLQATQKSLFEARDAASASAAAAEAAQTEAKRAFRQVEELKEQIEKLESVTKSQSAELNAARQEAEHTSESFSQARVEWEQREADLVAAATPTPLTGRNDSFFGSEVSLPSLHPLDACTPTPRSPIESRRDSLASDFDHSMFMSNASSINMRSESSHMLGKLNMTVRRLETELTSTKQALELANAEKTDAYNELLGAINASEELEEMRKESESHKTKIAELEAKIDSLLVRLGEKSERVSELEADVQDLKEAYREQIEALLR</sequence>